<dbReference type="Pfam" id="PF20600">
    <property type="entry name" value="ExoX-like_C"/>
    <property type="match status" value="1"/>
</dbReference>
<dbReference type="SUPFAM" id="SSF53098">
    <property type="entry name" value="Ribonuclease H-like"/>
    <property type="match status" value="1"/>
</dbReference>
<dbReference type="AlphaFoldDB" id="A0A1G1ZTG0"/>
<dbReference type="InterPro" id="IPR036397">
    <property type="entry name" value="RNaseH_sf"/>
</dbReference>
<evidence type="ECO:0000259" key="4">
    <source>
        <dbReference type="SMART" id="SM00479"/>
    </source>
</evidence>
<evidence type="ECO:0000313" key="6">
    <source>
        <dbReference type="Proteomes" id="UP000176284"/>
    </source>
</evidence>
<name>A0A1G1ZTG0_9BACT</name>
<organism evidence="5 6">
    <name type="scientific">Candidatus Harrisonbacteria bacterium RIFCSPLOWO2_02_FULL_45_10c</name>
    <dbReference type="NCBI Taxonomy" id="1798410"/>
    <lineage>
        <taxon>Bacteria</taxon>
        <taxon>Candidatus Harrisoniibacteriota</taxon>
    </lineage>
</organism>
<accession>A0A1G1ZTG0</accession>
<keyword evidence="2" id="KW-0378">Hydrolase</keyword>
<sequence>MNQSLENTRAPRLIFLDTETTGNDMAKDRLCQVCYKTSDGIFKGYFKPPVPVSIKAMSITNITNKMLEDKEAFKDSAMKKDLEALLADGILVAHNAKFDCAILEAEGMSIPRRICTFRVARHLDPENKIPEYNLSYLRYYLDLNVEDAYAHDAEGDVKVLWALFERLLSKMTKDGLTAAPDESEPRSEAEREEKAIAEMLDVSSRPSLFKLFNFGKYKDKKIEEVVKTDRDYLQWMLDRKIEDGSQDEDWIHTLEHYLKN</sequence>
<dbReference type="EMBL" id="MHJM01000018">
    <property type="protein sequence ID" value="OGY67765.1"/>
    <property type="molecule type" value="Genomic_DNA"/>
</dbReference>
<comment type="caution">
    <text evidence="5">The sequence shown here is derived from an EMBL/GenBank/DDBJ whole genome shotgun (WGS) entry which is preliminary data.</text>
</comment>
<proteinExistence type="predicted"/>
<keyword evidence="1" id="KW-0540">Nuclease</keyword>
<keyword evidence="3" id="KW-0269">Exonuclease</keyword>
<dbReference type="GO" id="GO:0003676">
    <property type="term" value="F:nucleic acid binding"/>
    <property type="evidence" value="ECO:0007669"/>
    <property type="project" value="InterPro"/>
</dbReference>
<dbReference type="InterPro" id="IPR012337">
    <property type="entry name" value="RNaseH-like_sf"/>
</dbReference>
<protein>
    <recommendedName>
        <fullName evidence="4">Exonuclease domain-containing protein</fullName>
    </recommendedName>
</protein>
<dbReference type="PANTHER" id="PTHR30231">
    <property type="entry name" value="DNA POLYMERASE III SUBUNIT EPSILON"/>
    <property type="match status" value="1"/>
</dbReference>
<dbReference type="InterPro" id="IPR013520">
    <property type="entry name" value="Ribonucl_H"/>
</dbReference>
<dbReference type="InterPro" id="IPR046768">
    <property type="entry name" value="ExoX-like_C"/>
</dbReference>
<dbReference type="PANTHER" id="PTHR30231:SF4">
    <property type="entry name" value="PROTEIN NEN2"/>
    <property type="match status" value="1"/>
</dbReference>
<dbReference type="CDD" id="cd06127">
    <property type="entry name" value="DEDDh"/>
    <property type="match status" value="1"/>
</dbReference>
<feature type="domain" description="Exonuclease" evidence="4">
    <location>
        <begin position="12"/>
        <end position="173"/>
    </location>
</feature>
<dbReference type="SMART" id="SM00479">
    <property type="entry name" value="EXOIII"/>
    <property type="match status" value="1"/>
</dbReference>
<dbReference type="Gene3D" id="3.30.420.10">
    <property type="entry name" value="Ribonuclease H-like superfamily/Ribonuclease H"/>
    <property type="match status" value="1"/>
</dbReference>
<gene>
    <name evidence="5" type="ORF">A3H63_00715</name>
</gene>
<dbReference type="Pfam" id="PF00929">
    <property type="entry name" value="RNase_T"/>
    <property type="match status" value="1"/>
</dbReference>
<dbReference type="STRING" id="1798410.A3H63_00715"/>
<evidence type="ECO:0000313" key="5">
    <source>
        <dbReference type="EMBL" id="OGY67765.1"/>
    </source>
</evidence>
<evidence type="ECO:0000256" key="3">
    <source>
        <dbReference type="ARBA" id="ARBA00022839"/>
    </source>
</evidence>
<reference evidence="5 6" key="1">
    <citation type="journal article" date="2016" name="Nat. Commun.">
        <title>Thousands of microbial genomes shed light on interconnected biogeochemical processes in an aquifer system.</title>
        <authorList>
            <person name="Anantharaman K."/>
            <person name="Brown C.T."/>
            <person name="Hug L.A."/>
            <person name="Sharon I."/>
            <person name="Castelle C.J."/>
            <person name="Probst A.J."/>
            <person name="Thomas B.C."/>
            <person name="Singh A."/>
            <person name="Wilkins M.J."/>
            <person name="Karaoz U."/>
            <person name="Brodie E.L."/>
            <person name="Williams K.H."/>
            <person name="Hubbard S.S."/>
            <person name="Banfield J.F."/>
        </authorList>
    </citation>
    <scope>NUCLEOTIDE SEQUENCE [LARGE SCALE GENOMIC DNA]</scope>
</reference>
<dbReference type="Proteomes" id="UP000176284">
    <property type="component" value="Unassembled WGS sequence"/>
</dbReference>
<evidence type="ECO:0000256" key="1">
    <source>
        <dbReference type="ARBA" id="ARBA00022722"/>
    </source>
</evidence>
<evidence type="ECO:0000256" key="2">
    <source>
        <dbReference type="ARBA" id="ARBA00022801"/>
    </source>
</evidence>
<dbReference type="GO" id="GO:0008408">
    <property type="term" value="F:3'-5' exonuclease activity"/>
    <property type="evidence" value="ECO:0007669"/>
    <property type="project" value="TreeGrafter"/>
</dbReference>